<dbReference type="Pfam" id="PF12697">
    <property type="entry name" value="Abhydrolase_6"/>
    <property type="match status" value="1"/>
</dbReference>
<gene>
    <name evidence="2" type="ORF">GCM10020369_10070</name>
</gene>
<keyword evidence="3" id="KW-1185">Reference proteome</keyword>
<evidence type="ECO:0000313" key="2">
    <source>
        <dbReference type="EMBL" id="GAA3383601.1"/>
    </source>
</evidence>
<dbReference type="InterPro" id="IPR000073">
    <property type="entry name" value="AB_hydrolase_1"/>
</dbReference>
<protein>
    <submittedName>
        <fullName evidence="2">Alpha/beta fold hydrolase</fullName>
    </submittedName>
</protein>
<sequence>MEARNINRNGTRLHALWRPGTGVPLVVVPGVMTDARGWRHVVAAIDRPEPVLVLNRRGREPSGPLGPGYGVEVEVLDLLAWLASLDEPVRLFGWSYGGLVALEAATRIETVEHLIAYEPVVSPFGAAAVPALRAAVAAGDLDRAVEVVNLDVSRYSPEHVAALRASPAWEPLRVWAAPVAEELAAINAFAPDAQRWARLTVPTDLVIGEQSQDAEPYGLAFDAVAGMLSSAAVHVLPGQGHLAHVDGPEQLGHLVSRIVADRETTPAEARP</sequence>
<dbReference type="Gene3D" id="3.40.50.1820">
    <property type="entry name" value="alpha/beta hydrolase"/>
    <property type="match status" value="1"/>
</dbReference>
<dbReference type="GO" id="GO:0016787">
    <property type="term" value="F:hydrolase activity"/>
    <property type="evidence" value="ECO:0007669"/>
    <property type="project" value="UniProtKB-KW"/>
</dbReference>
<dbReference type="EMBL" id="BAAAYN010000006">
    <property type="protein sequence ID" value="GAA3383601.1"/>
    <property type="molecule type" value="Genomic_DNA"/>
</dbReference>
<dbReference type="InterPro" id="IPR029058">
    <property type="entry name" value="AB_hydrolase_fold"/>
</dbReference>
<organism evidence="2 3">
    <name type="scientific">Cryptosporangium minutisporangium</name>
    <dbReference type="NCBI Taxonomy" id="113569"/>
    <lineage>
        <taxon>Bacteria</taxon>
        <taxon>Bacillati</taxon>
        <taxon>Actinomycetota</taxon>
        <taxon>Actinomycetes</taxon>
        <taxon>Cryptosporangiales</taxon>
        <taxon>Cryptosporangiaceae</taxon>
        <taxon>Cryptosporangium</taxon>
    </lineage>
</organism>
<reference evidence="3" key="1">
    <citation type="journal article" date="2019" name="Int. J. Syst. Evol. Microbiol.">
        <title>The Global Catalogue of Microorganisms (GCM) 10K type strain sequencing project: providing services to taxonomists for standard genome sequencing and annotation.</title>
        <authorList>
            <consortium name="The Broad Institute Genomics Platform"/>
            <consortium name="The Broad Institute Genome Sequencing Center for Infectious Disease"/>
            <person name="Wu L."/>
            <person name="Ma J."/>
        </authorList>
    </citation>
    <scope>NUCLEOTIDE SEQUENCE [LARGE SCALE GENOMIC DNA]</scope>
    <source>
        <strain evidence="3">JCM 9458</strain>
    </source>
</reference>
<dbReference type="PANTHER" id="PTHR43798">
    <property type="entry name" value="MONOACYLGLYCEROL LIPASE"/>
    <property type="match status" value="1"/>
</dbReference>
<evidence type="ECO:0000259" key="1">
    <source>
        <dbReference type="Pfam" id="PF12697"/>
    </source>
</evidence>
<dbReference type="RefSeq" id="WP_345726771.1">
    <property type="nucleotide sequence ID" value="NZ_BAAAYN010000006.1"/>
</dbReference>
<dbReference type="SUPFAM" id="SSF53474">
    <property type="entry name" value="alpha/beta-Hydrolases"/>
    <property type="match status" value="1"/>
</dbReference>
<dbReference type="InterPro" id="IPR050266">
    <property type="entry name" value="AB_hydrolase_sf"/>
</dbReference>
<keyword evidence="2" id="KW-0378">Hydrolase</keyword>
<name>A0ABP6SS34_9ACTN</name>
<evidence type="ECO:0000313" key="3">
    <source>
        <dbReference type="Proteomes" id="UP001501676"/>
    </source>
</evidence>
<proteinExistence type="predicted"/>
<comment type="caution">
    <text evidence="2">The sequence shown here is derived from an EMBL/GenBank/DDBJ whole genome shotgun (WGS) entry which is preliminary data.</text>
</comment>
<dbReference type="Proteomes" id="UP001501676">
    <property type="component" value="Unassembled WGS sequence"/>
</dbReference>
<accession>A0ABP6SS34</accession>
<dbReference type="PANTHER" id="PTHR43798:SF27">
    <property type="entry name" value="HYDROLASE ALPHA_BETA HYDROLASE FOLD FAMILY"/>
    <property type="match status" value="1"/>
</dbReference>
<feature type="domain" description="AB hydrolase-1" evidence="1">
    <location>
        <begin position="25"/>
        <end position="250"/>
    </location>
</feature>